<accession>A0AAD7YU28</accession>
<dbReference type="PANTHER" id="PTHR45913:SF19">
    <property type="entry name" value="LOW QUALITY PROTEIN: ZINC FINGER BED DOMAIN-CONTAINING PROTEIN 5-LIKE"/>
    <property type="match status" value="1"/>
</dbReference>
<protein>
    <recommendedName>
        <fullName evidence="5">BED-type domain-containing protein</fullName>
    </recommendedName>
</protein>
<dbReference type="PANTHER" id="PTHR45913">
    <property type="entry name" value="EPM2A-INTERACTING PROTEIN 1"/>
    <property type="match status" value="1"/>
</dbReference>
<evidence type="ECO:0000256" key="1">
    <source>
        <dbReference type="ARBA" id="ARBA00022723"/>
    </source>
</evidence>
<dbReference type="GO" id="GO:0003677">
    <property type="term" value="F:DNA binding"/>
    <property type="evidence" value="ECO:0007669"/>
    <property type="project" value="InterPro"/>
</dbReference>
<keyword evidence="2 4" id="KW-0863">Zinc-finger</keyword>
<evidence type="ECO:0000256" key="3">
    <source>
        <dbReference type="ARBA" id="ARBA00022833"/>
    </source>
</evidence>
<evidence type="ECO:0000256" key="2">
    <source>
        <dbReference type="ARBA" id="ARBA00022771"/>
    </source>
</evidence>
<comment type="caution">
    <text evidence="6">The sequence shown here is derived from an EMBL/GenBank/DDBJ whole genome shotgun (WGS) entry which is preliminary data.</text>
</comment>
<keyword evidence="1" id="KW-0479">Metal-binding</keyword>
<dbReference type="EMBL" id="JARGEI010000007">
    <property type="protein sequence ID" value="KAJ8728966.1"/>
    <property type="molecule type" value="Genomic_DNA"/>
</dbReference>
<evidence type="ECO:0000313" key="6">
    <source>
        <dbReference type="EMBL" id="KAJ8728966.1"/>
    </source>
</evidence>
<dbReference type="InterPro" id="IPR003656">
    <property type="entry name" value="Znf_BED"/>
</dbReference>
<organism evidence="6 7">
    <name type="scientific">Mythimna separata</name>
    <name type="common">Oriental armyworm</name>
    <name type="synonym">Pseudaletia separata</name>
    <dbReference type="NCBI Taxonomy" id="271217"/>
    <lineage>
        <taxon>Eukaryota</taxon>
        <taxon>Metazoa</taxon>
        <taxon>Ecdysozoa</taxon>
        <taxon>Arthropoda</taxon>
        <taxon>Hexapoda</taxon>
        <taxon>Insecta</taxon>
        <taxon>Pterygota</taxon>
        <taxon>Neoptera</taxon>
        <taxon>Endopterygota</taxon>
        <taxon>Lepidoptera</taxon>
        <taxon>Glossata</taxon>
        <taxon>Ditrysia</taxon>
        <taxon>Noctuoidea</taxon>
        <taxon>Noctuidae</taxon>
        <taxon>Noctuinae</taxon>
        <taxon>Hadenini</taxon>
        <taxon>Mythimna</taxon>
    </lineage>
</organism>
<name>A0AAD7YU28_MYTSE</name>
<evidence type="ECO:0000256" key="4">
    <source>
        <dbReference type="PROSITE-ProRule" id="PRU00027"/>
    </source>
</evidence>
<gene>
    <name evidence="6" type="ORF">PYW07_006662</name>
</gene>
<keyword evidence="7" id="KW-1185">Reference proteome</keyword>
<proteinExistence type="predicted"/>
<feature type="domain" description="BED-type" evidence="5">
    <location>
        <begin position="52"/>
        <end position="104"/>
    </location>
</feature>
<dbReference type="AlphaFoldDB" id="A0AAD7YU28"/>
<dbReference type="PROSITE" id="PS50808">
    <property type="entry name" value="ZF_BED"/>
    <property type="match status" value="1"/>
</dbReference>
<evidence type="ECO:0000259" key="5">
    <source>
        <dbReference type="PROSITE" id="PS50808"/>
    </source>
</evidence>
<dbReference type="GO" id="GO:0008270">
    <property type="term" value="F:zinc ion binding"/>
    <property type="evidence" value="ECO:0007669"/>
    <property type="project" value="UniProtKB-KW"/>
</dbReference>
<dbReference type="Proteomes" id="UP001231518">
    <property type="component" value="Chromosome 19"/>
</dbReference>
<sequence>MERWLKGVKRVATTSSNDAECSKAVRAENIAITDPEDDATTSSSAVSKTKKRKYDESYISFGFVDSNGSPLCMLCSKLLPNSSMVPAKLRRHLETVHPESKDKNKEFFGRKKDQLLESRKNMMHVTQTINEKATEASYLVSYRIAQAGEAHTIAENLIRPCVLDITKCMLDEKSAKHLSTVPLSNDTVSRRIHDLASYVKQELVTRLQKTRFALQMDESTDVAGLAILLVIVRYPYKNSFEEDMLMCSPLLTNTTGEEIFNKINIFFEENNISWNNCIDICTDGAKAMTDAENMTPEDIQVLDSAIQILSLFKEEIGSEKNVTIAEVQ</sequence>
<keyword evidence="3" id="KW-0862">Zinc</keyword>
<reference evidence="6" key="1">
    <citation type="submission" date="2023-03" db="EMBL/GenBank/DDBJ databases">
        <title>Chromosome-level genomes of two armyworms, Mythimna separata and Mythimna loreyi, provide insights into the biosynthesis and reception of sex pheromones.</title>
        <authorList>
            <person name="Zhao H."/>
        </authorList>
    </citation>
    <scope>NUCLEOTIDE SEQUENCE</scope>
    <source>
        <strain evidence="6">BeijingLab</strain>
        <tissue evidence="6">Pupa</tissue>
    </source>
</reference>
<evidence type="ECO:0000313" key="7">
    <source>
        <dbReference type="Proteomes" id="UP001231518"/>
    </source>
</evidence>